<dbReference type="PhylomeDB" id="Q7K2R3"/>
<keyword evidence="3" id="KW-0732">Signal</keyword>
<evidence type="ECO:0000256" key="1">
    <source>
        <dbReference type="ARBA" id="ARBA00023157"/>
    </source>
</evidence>
<dbReference type="SMART" id="SM00020">
    <property type="entry name" value="Tryp_SPc"/>
    <property type="match status" value="1"/>
</dbReference>
<evidence type="ECO:0000313" key="5">
    <source>
        <dbReference type="EMBL" id="AAL28271.2"/>
    </source>
</evidence>
<dbReference type="InterPro" id="IPR018114">
    <property type="entry name" value="TRYPSIN_HIS"/>
</dbReference>
<reference evidence="5" key="1">
    <citation type="submission" date="2003-01" db="EMBL/GenBank/DDBJ databases">
        <authorList>
            <person name="Stapleton M."/>
            <person name="Brokstein P."/>
            <person name="Hong L."/>
            <person name="Agbayani A."/>
            <person name="Carlson J."/>
            <person name="Champe M."/>
            <person name="Chavez C."/>
            <person name="Dorsett V."/>
            <person name="Dresnek D."/>
            <person name="Farfan D."/>
            <person name="Frise E."/>
            <person name="George R."/>
            <person name="Gonzalez M."/>
            <person name="Guarin H."/>
            <person name="Kronmiller B."/>
            <person name="Li P."/>
            <person name="Liao G."/>
            <person name="Miranda A."/>
            <person name="Mungall C.J."/>
            <person name="Nunoo J."/>
            <person name="Pacleb J."/>
            <person name="Paragas V."/>
            <person name="Park S."/>
            <person name="Patel S."/>
            <person name="Phouanenavong S."/>
            <person name="Wan K."/>
            <person name="Yu C."/>
            <person name="Lewis S.E."/>
            <person name="Rubin G.M."/>
            <person name="Celniker S."/>
        </authorList>
    </citation>
    <scope>NUCLEOTIDE SEQUENCE</scope>
    <source>
        <strain evidence="5">Berkeley</strain>
    </source>
</reference>
<keyword evidence="2" id="KW-0720">Serine protease</keyword>
<dbReference type="VEuPathDB" id="VectorBase:FBgn0030688"/>
<dbReference type="PROSITE" id="PS00135">
    <property type="entry name" value="TRYPSIN_SER"/>
    <property type="match status" value="1"/>
</dbReference>
<gene>
    <name evidence="5 6" type="ORF">CG8952</name>
</gene>
<sequence>QRRRQDMALNSERSLMLVLLAAISVVGQPFDPANSSPIKIDNRIVSGSDAKLGQFPWQVILKRDAWDDLLCGGSIISDTWVLTAAHCTNGLSSIFLMFGTVDLFNANALNMTSNNIIIHPDYNDKLNNDVSLIQLPEPLTFSANIQAIQLVGQYGDSIDYVGSVATIAGFGYTEDEYLDYSETLLYAQVEIIDNADCVAIYGKYVVVDSTMCAKGFDGSDMSTCTGDSGGPLILYNKTIQQWQQIGINSFVAEDQCTYRLPSGYARVSSFLGFIADKTGIAV</sequence>
<evidence type="ECO:0000256" key="2">
    <source>
        <dbReference type="RuleBase" id="RU363034"/>
    </source>
</evidence>
<dbReference type="MEROPS" id="S01.A36"/>
<dbReference type="SUPFAM" id="SSF50494">
    <property type="entry name" value="Trypsin-like serine proteases"/>
    <property type="match status" value="1"/>
</dbReference>
<dbReference type="InterPro" id="IPR001314">
    <property type="entry name" value="Peptidase_S1A"/>
</dbReference>
<keyword evidence="2" id="KW-0645">Protease</keyword>
<keyword evidence="1" id="KW-1015">Disulfide bond</keyword>
<evidence type="ECO:0000313" key="6">
    <source>
        <dbReference type="FlyBase" id="FBgn0030688"/>
    </source>
</evidence>
<dbReference type="AlphaFoldDB" id="Q7K2R3"/>
<evidence type="ECO:0000259" key="4">
    <source>
        <dbReference type="PROSITE" id="PS50240"/>
    </source>
</evidence>
<keyword evidence="2" id="KW-0378">Hydrolase</keyword>
<feature type="non-terminal residue" evidence="5">
    <location>
        <position position="1"/>
    </location>
</feature>
<feature type="signal peptide" evidence="3">
    <location>
        <begin position="1"/>
        <end position="27"/>
    </location>
</feature>
<dbReference type="AGR" id="FB:FBgn0030688"/>
<dbReference type="PRINTS" id="PR00722">
    <property type="entry name" value="CHYMOTRYPSIN"/>
</dbReference>
<dbReference type="PROSITE" id="PS00134">
    <property type="entry name" value="TRYPSIN_HIS"/>
    <property type="match status" value="1"/>
</dbReference>
<organism evidence="5">
    <name type="scientific">Drosophila melanogaster</name>
    <name type="common">Fruit fly</name>
    <dbReference type="NCBI Taxonomy" id="7227"/>
    <lineage>
        <taxon>Eukaryota</taxon>
        <taxon>Metazoa</taxon>
        <taxon>Ecdysozoa</taxon>
        <taxon>Arthropoda</taxon>
        <taxon>Hexapoda</taxon>
        <taxon>Insecta</taxon>
        <taxon>Pterygota</taxon>
        <taxon>Neoptera</taxon>
        <taxon>Endopterygota</taxon>
        <taxon>Diptera</taxon>
        <taxon>Brachycera</taxon>
        <taxon>Muscomorpha</taxon>
        <taxon>Ephydroidea</taxon>
        <taxon>Drosophilidae</taxon>
        <taxon>Drosophila</taxon>
        <taxon>Sophophora</taxon>
    </lineage>
</organism>
<dbReference type="PANTHER" id="PTHR24252">
    <property type="entry name" value="ACROSIN-RELATED"/>
    <property type="match status" value="1"/>
</dbReference>
<protein>
    <submittedName>
        <fullName evidence="5">GH17088p</fullName>
    </submittedName>
</protein>
<dbReference type="HOGENOM" id="CLU_006842_7_6_1"/>
<proteinExistence type="evidence at transcript level"/>
<dbReference type="ExpressionAtlas" id="Q7K2R3">
    <property type="expression patterns" value="baseline and differential"/>
</dbReference>
<feature type="domain" description="Peptidase S1" evidence="4">
    <location>
        <begin position="44"/>
        <end position="279"/>
    </location>
</feature>
<dbReference type="GO" id="GO:0004252">
    <property type="term" value="F:serine-type endopeptidase activity"/>
    <property type="evidence" value="ECO:0000255"/>
    <property type="project" value="FlyBase"/>
</dbReference>
<evidence type="ECO:0000256" key="3">
    <source>
        <dbReference type="SAM" id="SignalP"/>
    </source>
</evidence>
<dbReference type="PANTHER" id="PTHR24252:SF7">
    <property type="entry name" value="HYALIN"/>
    <property type="match status" value="1"/>
</dbReference>
<dbReference type="InterPro" id="IPR033116">
    <property type="entry name" value="TRYPSIN_SER"/>
</dbReference>
<feature type="chain" id="PRO_5004288112" evidence="3">
    <location>
        <begin position="28"/>
        <end position="282"/>
    </location>
</feature>
<dbReference type="FunFam" id="2.40.10.10:FF:000068">
    <property type="entry name" value="transmembrane protease serine 2"/>
    <property type="match status" value="1"/>
</dbReference>
<dbReference type="GO" id="GO:0006508">
    <property type="term" value="P:proteolysis"/>
    <property type="evidence" value="ECO:0000255"/>
    <property type="project" value="FlyBase"/>
</dbReference>
<dbReference type="Bgee" id="FBgn0030688">
    <property type="expression patterns" value="Expressed in adult Malpighian tubule (Drosophila) and 31 other cell types or tissues"/>
</dbReference>
<dbReference type="InterPro" id="IPR043504">
    <property type="entry name" value="Peptidase_S1_PA_chymotrypsin"/>
</dbReference>
<dbReference type="CDD" id="cd00190">
    <property type="entry name" value="Tryp_SPc"/>
    <property type="match status" value="1"/>
</dbReference>
<dbReference type="Pfam" id="PF00089">
    <property type="entry name" value="Trypsin"/>
    <property type="match status" value="1"/>
</dbReference>
<dbReference type="InterPro" id="IPR009003">
    <property type="entry name" value="Peptidase_S1_PA"/>
</dbReference>
<name>Q7K2R3_DROME</name>
<accession>Q7K2R3</accession>
<dbReference type="EMBL" id="AY060723">
    <property type="protein sequence ID" value="AAL28271.2"/>
    <property type="molecule type" value="mRNA"/>
</dbReference>
<dbReference type="Gene3D" id="2.40.10.10">
    <property type="entry name" value="Trypsin-like serine proteases"/>
    <property type="match status" value="1"/>
</dbReference>
<dbReference type="PROSITE" id="PS50240">
    <property type="entry name" value="TRYPSIN_DOM"/>
    <property type="match status" value="1"/>
</dbReference>
<dbReference type="InterPro" id="IPR001254">
    <property type="entry name" value="Trypsin_dom"/>
</dbReference>
<dbReference type="OrthoDB" id="5597713at2759"/>
<dbReference type="FlyBase" id="FBgn0030688">
    <property type="gene designation" value="CG8952"/>
</dbReference>